<dbReference type="KEGG" id="pvw:HU752_021080"/>
<dbReference type="InterPro" id="IPR025455">
    <property type="entry name" value="DUF4276"/>
</dbReference>
<sequence length="213" mass="24007">MKLYVEGGGSAASLRTACREGFSKLLDKAGFKGRMPRIVACGSRNDAYDSFYTAIRNGEKAMLLIDSEAPVIAAAQPGDAREADDRANWLPWQHLLQRQGDGWKKPEGSEDWQCQLMVQCMESWLLADRQVLKEFFGQGYQENKLPALGNSLERVAKERVYDAFADATRNCKSKDQYGKGEHSFKLLGLIDPAKVSEASPWAKRFFEMLEKRM</sequence>
<organism evidence="1 2">
    <name type="scientific">Pseudomonas vanderleydeniana</name>
    <dbReference type="NCBI Taxonomy" id="2745495"/>
    <lineage>
        <taxon>Bacteria</taxon>
        <taxon>Pseudomonadati</taxon>
        <taxon>Pseudomonadota</taxon>
        <taxon>Gammaproteobacteria</taxon>
        <taxon>Pseudomonadales</taxon>
        <taxon>Pseudomonadaceae</taxon>
        <taxon>Pseudomonas</taxon>
    </lineage>
</organism>
<protein>
    <submittedName>
        <fullName evidence="1">DUF4276 family protein</fullName>
    </submittedName>
</protein>
<dbReference type="AlphaFoldDB" id="A0A9E6PGJ0"/>
<dbReference type="EMBL" id="CP077093">
    <property type="protein sequence ID" value="QXI26422.1"/>
    <property type="molecule type" value="Genomic_DNA"/>
</dbReference>
<dbReference type="Proteomes" id="UP000634530">
    <property type="component" value="Chromosome"/>
</dbReference>
<gene>
    <name evidence="1" type="ORF">HU752_021080</name>
</gene>
<proteinExistence type="predicted"/>
<reference evidence="1 2" key="1">
    <citation type="journal article" date="2020" name="Microorganisms">
        <title>Reliable Identification of Environmental Pseudomonas Isolates Using the rpoD Gene.</title>
        <authorList>
            <consortium name="The Broad Institute Genome Sequencing Platform"/>
            <person name="Girard L."/>
            <person name="Lood C."/>
            <person name="Rokni-Zadeh H."/>
            <person name="van Noort V."/>
            <person name="Lavigne R."/>
            <person name="De Mot R."/>
        </authorList>
    </citation>
    <scope>NUCLEOTIDE SEQUENCE [LARGE SCALE GENOMIC DNA]</scope>
    <source>
        <strain evidence="1 2">RW8P3</strain>
    </source>
</reference>
<evidence type="ECO:0000313" key="2">
    <source>
        <dbReference type="Proteomes" id="UP000634530"/>
    </source>
</evidence>
<evidence type="ECO:0000313" key="1">
    <source>
        <dbReference type="EMBL" id="QXI26422.1"/>
    </source>
</evidence>
<dbReference type="Pfam" id="PF14103">
    <property type="entry name" value="DUF4276"/>
    <property type="match status" value="1"/>
</dbReference>
<name>A0A9E6PGJ0_9PSED</name>
<reference evidence="1 2" key="2">
    <citation type="journal article" date="2021" name="Microorganisms">
        <title>The Ever-Expanding Pseudomonas Genus: Description of 43 New Species and Partition of the Pseudomonas putida Group.</title>
        <authorList>
            <person name="Girard L."/>
            <person name="Lood C."/>
            <person name="Hofte M."/>
            <person name="Vandamme P."/>
            <person name="Rokni-Zadeh H."/>
            <person name="van Noort V."/>
            <person name="Lavigne R."/>
            <person name="De Mot R."/>
        </authorList>
    </citation>
    <scope>NUCLEOTIDE SEQUENCE [LARGE SCALE GENOMIC DNA]</scope>
    <source>
        <strain evidence="1 2">RW8P3</strain>
    </source>
</reference>
<keyword evidence="2" id="KW-1185">Reference proteome</keyword>
<accession>A0A9E6PGJ0</accession>
<dbReference type="RefSeq" id="WP_186675745.1">
    <property type="nucleotide sequence ID" value="NZ_CP077093.1"/>
</dbReference>